<evidence type="ECO:0000313" key="5">
    <source>
        <dbReference type="Proteomes" id="UP001139701"/>
    </source>
</evidence>
<gene>
    <name evidence="4" type="primary">dprA</name>
    <name evidence="4" type="ORF">MKI79_02200</name>
</gene>
<dbReference type="Gene3D" id="3.40.50.450">
    <property type="match status" value="1"/>
</dbReference>
<dbReference type="GO" id="GO:0009294">
    <property type="term" value="P:DNA-mediated transformation"/>
    <property type="evidence" value="ECO:0007669"/>
    <property type="project" value="InterPro"/>
</dbReference>
<organism evidence="4 5">
    <name type="scientific">Acinetobacter sedimenti</name>
    <dbReference type="NCBI Taxonomy" id="2919922"/>
    <lineage>
        <taxon>Bacteria</taxon>
        <taxon>Pseudomonadati</taxon>
        <taxon>Pseudomonadota</taxon>
        <taxon>Gammaproteobacteria</taxon>
        <taxon>Moraxellales</taxon>
        <taxon>Moraxellaceae</taxon>
        <taxon>Acinetobacter</taxon>
    </lineage>
</organism>
<evidence type="ECO:0000313" key="4">
    <source>
        <dbReference type="EMBL" id="MCJ8145731.1"/>
    </source>
</evidence>
<comment type="similarity">
    <text evidence="1">Belongs to the DprA/Smf family.</text>
</comment>
<dbReference type="EMBL" id="JAKUML010000003">
    <property type="protein sequence ID" value="MCJ8145731.1"/>
    <property type="molecule type" value="Genomic_DNA"/>
</dbReference>
<accession>A0A9X2B5H1</accession>
<feature type="domain" description="Smf/DprA SLOG" evidence="2">
    <location>
        <begin position="87"/>
        <end position="295"/>
    </location>
</feature>
<evidence type="ECO:0000259" key="2">
    <source>
        <dbReference type="Pfam" id="PF02481"/>
    </source>
</evidence>
<name>A0A9X2B5H1_9GAMM</name>
<dbReference type="InterPro" id="IPR003488">
    <property type="entry name" value="DprA"/>
</dbReference>
<dbReference type="PANTHER" id="PTHR43022:SF1">
    <property type="entry name" value="PROTEIN SMF"/>
    <property type="match status" value="1"/>
</dbReference>
<evidence type="ECO:0000256" key="1">
    <source>
        <dbReference type="ARBA" id="ARBA00006525"/>
    </source>
</evidence>
<dbReference type="AlphaFoldDB" id="A0A9X2B5H1"/>
<dbReference type="Proteomes" id="UP001139701">
    <property type="component" value="Unassembled WGS sequence"/>
</dbReference>
<dbReference type="SUPFAM" id="SSF102405">
    <property type="entry name" value="MCP/YpsA-like"/>
    <property type="match status" value="1"/>
</dbReference>
<dbReference type="InterPro" id="IPR036388">
    <property type="entry name" value="WH-like_DNA-bd_sf"/>
</dbReference>
<keyword evidence="5" id="KW-1185">Reference proteome</keyword>
<protein>
    <submittedName>
        <fullName evidence="4">DNA-processing protein DprA</fullName>
    </submittedName>
</protein>
<reference evidence="4" key="1">
    <citation type="submission" date="2022-02" db="EMBL/GenBank/DDBJ databases">
        <title>Acinetobacter A3.8 sp. nov., isolated from Sediment (Zhairuo Island).</title>
        <authorList>
            <person name="Zheng K."/>
        </authorList>
    </citation>
    <scope>NUCLEOTIDE SEQUENCE</scope>
    <source>
        <strain evidence="4">A3.8</strain>
    </source>
</reference>
<dbReference type="Gene3D" id="1.10.10.10">
    <property type="entry name" value="Winged helix-like DNA-binding domain superfamily/Winged helix DNA-binding domain"/>
    <property type="match status" value="1"/>
</dbReference>
<sequence>MPQKLSHSELAKLKLWYILHHSVSSYFKLLHLFQNAEHAIDLKHLEKWQQLKLHTNHIERFKDFHTDSGQAQFEKRFELIKNHCEHILFDGNDDYPDQLSHYEDRPPILFIRGQKDLIKQSQIAIVGSRKPSPHGAQVAYDFSSYFASRGYHTTSGLAIGIDAAAHHGAIHQGQSIAVIGTGLDQCYPSEHQQLSQKIIDTGGAIVTEFFPATPPAKQNFPRRNRIISGLSEATLVVEAGFKSGSLITAKTAADQGKSVFAIPGHIYSQFHQGCHQLIREGATLIDHPEQLLEDLNAFHPQLDTPQSNKTIQLEKSQKAQRQESIPQQTKVIPTQVEIPAHLAKLYAELDWVGLSIDELATRVQTSISELNVALVELELLGACRQHAGRYLRC</sequence>
<dbReference type="InterPro" id="IPR057666">
    <property type="entry name" value="DrpA_SLOG"/>
</dbReference>
<evidence type="ECO:0000259" key="3">
    <source>
        <dbReference type="Pfam" id="PF17782"/>
    </source>
</evidence>
<dbReference type="RefSeq" id="WP_241570438.1">
    <property type="nucleotide sequence ID" value="NZ_JAKUML010000003.1"/>
</dbReference>
<dbReference type="InterPro" id="IPR041614">
    <property type="entry name" value="DprA_WH"/>
</dbReference>
<proteinExistence type="inferred from homology"/>
<dbReference type="NCBIfam" id="TIGR00732">
    <property type="entry name" value="dprA"/>
    <property type="match status" value="1"/>
</dbReference>
<dbReference type="PANTHER" id="PTHR43022">
    <property type="entry name" value="PROTEIN SMF"/>
    <property type="match status" value="1"/>
</dbReference>
<dbReference type="Pfam" id="PF02481">
    <property type="entry name" value="DNA_processg_A"/>
    <property type="match status" value="1"/>
</dbReference>
<feature type="domain" description="DprA winged helix" evidence="3">
    <location>
        <begin position="343"/>
        <end position="388"/>
    </location>
</feature>
<dbReference type="Pfam" id="PF17782">
    <property type="entry name" value="WHD_DprA"/>
    <property type="match status" value="1"/>
</dbReference>
<comment type="caution">
    <text evidence="4">The sequence shown here is derived from an EMBL/GenBank/DDBJ whole genome shotgun (WGS) entry which is preliminary data.</text>
</comment>